<keyword evidence="8 15" id="KW-0406">Ion transport</keyword>
<dbReference type="NCBIfam" id="TIGR01144">
    <property type="entry name" value="ATP_synt_b"/>
    <property type="match status" value="1"/>
</dbReference>
<dbReference type="GO" id="GO:0046961">
    <property type="term" value="F:proton-transporting ATPase activity, rotational mechanism"/>
    <property type="evidence" value="ECO:0007669"/>
    <property type="project" value="TreeGrafter"/>
</dbReference>
<comment type="similarity">
    <text evidence="1 15 16">Belongs to the ATPase B chain family.</text>
</comment>
<keyword evidence="6 15" id="KW-0375">Hydrogen ion transport</keyword>
<dbReference type="GO" id="GO:0005886">
    <property type="term" value="C:plasma membrane"/>
    <property type="evidence" value="ECO:0007669"/>
    <property type="project" value="UniProtKB-SubCell"/>
</dbReference>
<dbReference type="Pfam" id="PF00430">
    <property type="entry name" value="ATP-synt_B"/>
    <property type="match status" value="1"/>
</dbReference>
<comment type="subcellular location">
    <subcellularLocation>
        <location evidence="15">Cell membrane</location>
        <topology evidence="15">Single-pass membrane protein</topology>
    </subcellularLocation>
    <subcellularLocation>
        <location evidence="14">Endomembrane system</location>
        <topology evidence="14">Single-pass membrane protein</topology>
    </subcellularLocation>
</comment>
<keyword evidence="10 15" id="KW-0066">ATP synthesis</keyword>
<evidence type="ECO:0000256" key="15">
    <source>
        <dbReference type="HAMAP-Rule" id="MF_01398"/>
    </source>
</evidence>
<feature type="transmembrane region" description="Helical" evidence="15">
    <location>
        <begin position="12"/>
        <end position="32"/>
    </location>
</feature>
<comment type="subunit">
    <text evidence="13">F-type ATPases have 2 components, F(1) - the catalytic core - and F(0) - the membrane proton channel. F(1) has five subunits: alpha(3), beta(3), gamma(1), delta(1), epsilon(1). F(0) has four main subunits: a(1), b(2) and c(10-14). The alpha and beta chains form an alternating ring which encloses part of the gamma chain. F(1) is attached to F(0) by a central stalk formed by the gamma and epsilon chains, while a peripheral stalk is formed by the delta and b chains.</text>
</comment>
<evidence type="ECO:0000313" key="19">
    <source>
        <dbReference type="Proteomes" id="UP000029644"/>
    </source>
</evidence>
<accession>A0A090VFU6</accession>
<evidence type="ECO:0000256" key="6">
    <source>
        <dbReference type="ARBA" id="ARBA00022781"/>
    </source>
</evidence>
<dbReference type="GO" id="GO:0046933">
    <property type="term" value="F:proton-transporting ATP synthase activity, rotational mechanism"/>
    <property type="evidence" value="ECO:0007669"/>
    <property type="project" value="UniProtKB-UniRule"/>
</dbReference>
<dbReference type="HAMAP" id="MF_01398">
    <property type="entry name" value="ATP_synth_b_bprime"/>
    <property type="match status" value="1"/>
</dbReference>
<dbReference type="InterPro" id="IPR002146">
    <property type="entry name" value="ATP_synth_b/b'su_bac/chlpt"/>
</dbReference>
<keyword evidence="9 15" id="KW-0472">Membrane</keyword>
<dbReference type="OrthoDB" id="9795289at2"/>
<keyword evidence="4 15" id="KW-0138">CF(0)</keyword>
<evidence type="ECO:0000256" key="12">
    <source>
        <dbReference type="ARBA" id="ARBA00025614"/>
    </source>
</evidence>
<dbReference type="NCBIfam" id="NF011041">
    <property type="entry name" value="PRK14471.1"/>
    <property type="match status" value="1"/>
</dbReference>
<keyword evidence="3 15" id="KW-1003">Cell membrane</keyword>
<dbReference type="PANTHER" id="PTHR33445">
    <property type="entry name" value="ATP SYNTHASE SUBUNIT B', CHLOROPLASTIC"/>
    <property type="match status" value="1"/>
</dbReference>
<dbReference type="PANTHER" id="PTHR33445:SF1">
    <property type="entry name" value="ATP SYNTHASE SUBUNIT B"/>
    <property type="match status" value="1"/>
</dbReference>
<evidence type="ECO:0000256" key="9">
    <source>
        <dbReference type="ARBA" id="ARBA00023136"/>
    </source>
</evidence>
<dbReference type="Proteomes" id="UP000029644">
    <property type="component" value="Unassembled WGS sequence"/>
</dbReference>
<name>A0A090VFU6_9FLAO</name>
<dbReference type="GO" id="GO:0012505">
    <property type="term" value="C:endomembrane system"/>
    <property type="evidence" value="ECO:0007669"/>
    <property type="project" value="UniProtKB-SubCell"/>
</dbReference>
<dbReference type="InterPro" id="IPR028987">
    <property type="entry name" value="ATP_synth_B-like_membr_sf"/>
</dbReference>
<keyword evidence="7 15" id="KW-1133">Transmembrane helix</keyword>
<dbReference type="GO" id="GO:0045259">
    <property type="term" value="C:proton-transporting ATP synthase complex"/>
    <property type="evidence" value="ECO:0007669"/>
    <property type="project" value="UniProtKB-KW"/>
</dbReference>
<evidence type="ECO:0000256" key="13">
    <source>
        <dbReference type="ARBA" id="ARBA00026054"/>
    </source>
</evidence>
<proteinExistence type="inferred from homology"/>
<evidence type="ECO:0000256" key="2">
    <source>
        <dbReference type="ARBA" id="ARBA00022448"/>
    </source>
</evidence>
<evidence type="ECO:0000256" key="5">
    <source>
        <dbReference type="ARBA" id="ARBA00022692"/>
    </source>
</evidence>
<dbReference type="SUPFAM" id="SSF81573">
    <property type="entry name" value="F1F0 ATP synthase subunit B, membrane domain"/>
    <property type="match status" value="1"/>
</dbReference>
<comment type="caution">
    <text evidence="18">The sequence shown here is derived from an EMBL/GenBank/DDBJ whole genome shotgun (WGS) entry which is preliminary data.</text>
</comment>
<comment type="function">
    <text evidence="11 15">F(1)F(0) ATP synthase produces ATP from ADP in the presence of a proton or sodium gradient. F-type ATPases consist of two structural domains, F(1) containing the extramembraneous catalytic core and F(0) containing the membrane proton channel, linked together by a central stalk and a peripheral stalk. During catalysis, ATP synthesis in the catalytic domain of F(1) is coupled via a rotary mechanism of the central stalk subunits to proton translocation.</text>
</comment>
<evidence type="ECO:0000256" key="7">
    <source>
        <dbReference type="ARBA" id="ARBA00022989"/>
    </source>
</evidence>
<evidence type="ECO:0000256" key="14">
    <source>
        <dbReference type="ARBA" id="ARBA00037847"/>
    </source>
</evidence>
<evidence type="ECO:0000256" key="10">
    <source>
        <dbReference type="ARBA" id="ARBA00023310"/>
    </source>
</evidence>
<dbReference type="InterPro" id="IPR005864">
    <property type="entry name" value="ATP_synth_F0_bsu_bac"/>
</dbReference>
<organism evidence="18 19">
    <name type="scientific">Algibacter lectus</name>
    <dbReference type="NCBI Taxonomy" id="221126"/>
    <lineage>
        <taxon>Bacteria</taxon>
        <taxon>Pseudomonadati</taxon>
        <taxon>Bacteroidota</taxon>
        <taxon>Flavobacteriia</taxon>
        <taxon>Flavobacteriales</taxon>
        <taxon>Flavobacteriaceae</taxon>
        <taxon>Algibacter</taxon>
    </lineage>
</organism>
<keyword evidence="17" id="KW-0175">Coiled coil</keyword>
<evidence type="ECO:0000313" key="18">
    <source>
        <dbReference type="EMBL" id="GAL62244.1"/>
    </source>
</evidence>
<evidence type="ECO:0000256" key="16">
    <source>
        <dbReference type="RuleBase" id="RU003848"/>
    </source>
</evidence>
<evidence type="ECO:0000256" key="11">
    <source>
        <dbReference type="ARBA" id="ARBA00025198"/>
    </source>
</evidence>
<keyword evidence="2 15" id="KW-0813">Transport</keyword>
<dbReference type="AlphaFoldDB" id="A0A090VFU6"/>
<evidence type="ECO:0000256" key="4">
    <source>
        <dbReference type="ARBA" id="ARBA00022547"/>
    </source>
</evidence>
<evidence type="ECO:0000256" key="1">
    <source>
        <dbReference type="ARBA" id="ARBA00005513"/>
    </source>
</evidence>
<evidence type="ECO:0000256" key="17">
    <source>
        <dbReference type="SAM" id="Coils"/>
    </source>
</evidence>
<dbReference type="InterPro" id="IPR050059">
    <property type="entry name" value="ATP_synthase_B_chain"/>
</dbReference>
<sequence length="166" mass="18764">MDQLLHDFSPGLFFMQAIILLILIVLMRKFAWKPILDSLQSREDGIQNALDSAEKAKLEMQNLQADNQKLLQEARAEREEMLKEAREMKNKMIEDAKSEAEGQANKMIAQAQAAIEGEKKAALAELKNHVAGISLEIAEKVMRTELSDKDKQLQLVETMLAEKSLN</sequence>
<dbReference type="RefSeq" id="WP_042504075.1">
    <property type="nucleotide sequence ID" value="NZ_BBNQ01000005.1"/>
</dbReference>
<dbReference type="Gene3D" id="1.20.5.620">
    <property type="entry name" value="F1F0 ATP synthase subunit B, membrane domain"/>
    <property type="match status" value="1"/>
</dbReference>
<evidence type="ECO:0000256" key="3">
    <source>
        <dbReference type="ARBA" id="ARBA00022475"/>
    </source>
</evidence>
<evidence type="ECO:0000256" key="8">
    <source>
        <dbReference type="ARBA" id="ARBA00023065"/>
    </source>
</evidence>
<dbReference type="EMBL" id="BBNQ01000005">
    <property type="protein sequence ID" value="GAL62244.1"/>
    <property type="molecule type" value="Genomic_DNA"/>
</dbReference>
<keyword evidence="5 15" id="KW-0812">Transmembrane</keyword>
<protein>
    <recommendedName>
        <fullName evidence="15">ATP synthase subunit b</fullName>
    </recommendedName>
    <alternativeName>
        <fullName evidence="15">ATP synthase F(0) sector subunit b</fullName>
    </alternativeName>
    <alternativeName>
        <fullName evidence="15">ATPase subunit I</fullName>
    </alternativeName>
    <alternativeName>
        <fullName evidence="15">F-type ATPase subunit b</fullName>
        <shortName evidence="15">F-ATPase subunit b</shortName>
    </alternativeName>
</protein>
<reference evidence="18 19" key="1">
    <citation type="journal article" date="2014" name="Genome Announc.">
        <title>Draft Genome Sequences of Marine Flavobacterium Algibacter lectus Strains SS8 and NR4.</title>
        <authorList>
            <person name="Takatani N."/>
            <person name="Nakanishi M."/>
            <person name="Meirelles P."/>
            <person name="Mino S."/>
            <person name="Suda W."/>
            <person name="Oshima K."/>
            <person name="Hattori M."/>
            <person name="Ohkuma M."/>
            <person name="Hosokawa M."/>
            <person name="Miyashita K."/>
            <person name="Thompson F.L."/>
            <person name="Niwa A."/>
            <person name="Sawabe T."/>
            <person name="Sawabe T."/>
        </authorList>
    </citation>
    <scope>NUCLEOTIDE SEQUENCE [LARGE SCALE GENOMIC DNA]</scope>
    <source>
        <strain evidence="18 19">JCM 19300</strain>
    </source>
</reference>
<feature type="coiled-coil region" evidence="17">
    <location>
        <begin position="36"/>
        <end position="95"/>
    </location>
</feature>
<comment type="subunit">
    <text evidence="15">F-type ATPases have 2 components, F(1) - the catalytic core - and F(0) - the membrane proton channel. F(1) has five subunits: alpha(3), beta(3), gamma(1), delta(1), epsilon(1). F(0) has three main subunits: a(1), b(2) and c(10-14). The alpha and beta chains form an alternating ring which encloses part of the gamma chain. F(1) is attached to F(0) by a central stalk formed by the gamma and epsilon chains, while a peripheral stalk is formed by the delta and b chains.</text>
</comment>
<gene>
    <name evidence="15" type="primary">atpF</name>
    <name evidence="18" type="ORF">JCM19300_2995</name>
</gene>
<dbReference type="CDD" id="cd06503">
    <property type="entry name" value="ATP-synt_Fo_b"/>
    <property type="match status" value="1"/>
</dbReference>
<comment type="function">
    <text evidence="12">Component of the F(0) channel, it forms part of the peripheral stalk, linking F(1) to F(0). The b'-subunit is a diverged and duplicated form of b found in plants and photosynthetic bacteria.</text>
</comment>